<dbReference type="InterPro" id="IPR008030">
    <property type="entry name" value="NmrA-like"/>
</dbReference>
<dbReference type="AlphaFoldDB" id="A0A319DDN7"/>
<dbReference type="SMART" id="SM00859">
    <property type="entry name" value="Semialdhyde_dh"/>
    <property type="match status" value="1"/>
</dbReference>
<dbReference type="GO" id="GO:0051287">
    <property type="term" value="F:NAD binding"/>
    <property type="evidence" value="ECO:0007669"/>
    <property type="project" value="InterPro"/>
</dbReference>
<proteinExistence type="predicted"/>
<name>A0A319DDN7_9EURO</name>
<dbReference type="InterPro" id="IPR000534">
    <property type="entry name" value="Semialdehyde_DH_NAD-bd"/>
</dbReference>
<sequence>MSSPLNIAIIGASGTIGQIILNALTSRPEFALTVLSRQESSDKPFPAGITVQKTDFSPASLEKILQGQDVVISAVGATAFTEQKKFIDAAIRGGVKRFFPSEFSASSQDEAVLRLLPLFRQKADIIEYLKSKEGEGLSWTGIATSGLFDWGLKTGFLGFDLKNHTATIWDGGVRPFTLTNENQLGNAVVAALLRPDETKDQVLHIASVETTQEEILSTLEDVTGVRWNVTATTTDFQVEDGGRKLGAGDFSGAFQLVRATAFGNIPDLKPNYVKDWGLANGTLELELESVRETVVRVAQA</sequence>
<dbReference type="Gene3D" id="3.40.50.720">
    <property type="entry name" value="NAD(P)-binding Rossmann-like Domain"/>
    <property type="match status" value="1"/>
</dbReference>
<dbReference type="InterPro" id="IPR051609">
    <property type="entry name" value="NmrA/Isoflavone_reductase-like"/>
</dbReference>
<dbReference type="OrthoDB" id="9974981at2759"/>
<dbReference type="EMBL" id="KZ825852">
    <property type="protein sequence ID" value="PYH95499.1"/>
    <property type="molecule type" value="Genomic_DNA"/>
</dbReference>
<dbReference type="STRING" id="1448320.A0A319DDN7"/>
<accession>A0A319DDN7</accession>
<keyword evidence="2" id="KW-0560">Oxidoreductase</keyword>
<dbReference type="PANTHER" id="PTHR47706">
    <property type="entry name" value="NMRA-LIKE FAMILY PROTEIN"/>
    <property type="match status" value="1"/>
</dbReference>
<evidence type="ECO:0000313" key="4">
    <source>
        <dbReference type="EMBL" id="PYH95499.1"/>
    </source>
</evidence>
<keyword evidence="1" id="KW-0521">NADP</keyword>
<dbReference type="Gene3D" id="3.90.25.10">
    <property type="entry name" value="UDP-galactose 4-epimerase, domain 1"/>
    <property type="match status" value="1"/>
</dbReference>
<dbReference type="GO" id="GO:1901607">
    <property type="term" value="P:alpha-amino acid biosynthetic process"/>
    <property type="evidence" value="ECO:0007669"/>
    <property type="project" value="UniProtKB-ARBA"/>
</dbReference>
<dbReference type="Pfam" id="PF05368">
    <property type="entry name" value="NmrA"/>
    <property type="match status" value="1"/>
</dbReference>
<organism evidence="4 5">
    <name type="scientific">Aspergillus ellipticus CBS 707.79</name>
    <dbReference type="NCBI Taxonomy" id="1448320"/>
    <lineage>
        <taxon>Eukaryota</taxon>
        <taxon>Fungi</taxon>
        <taxon>Dikarya</taxon>
        <taxon>Ascomycota</taxon>
        <taxon>Pezizomycotina</taxon>
        <taxon>Eurotiomycetes</taxon>
        <taxon>Eurotiomycetidae</taxon>
        <taxon>Eurotiales</taxon>
        <taxon>Aspergillaceae</taxon>
        <taxon>Aspergillus</taxon>
        <taxon>Aspergillus subgen. Circumdati</taxon>
    </lineage>
</organism>
<protein>
    <submittedName>
        <fullName evidence="4">NmrA-like family protein</fullName>
    </submittedName>
</protein>
<dbReference type="CDD" id="cd05259">
    <property type="entry name" value="PCBER_SDR_a"/>
    <property type="match status" value="1"/>
</dbReference>
<evidence type="ECO:0000313" key="5">
    <source>
        <dbReference type="Proteomes" id="UP000247810"/>
    </source>
</evidence>
<feature type="domain" description="Semialdehyde dehydrogenase NAD-binding" evidence="3">
    <location>
        <begin position="6"/>
        <end position="126"/>
    </location>
</feature>
<dbReference type="VEuPathDB" id="FungiDB:BO71DRAFT_377394"/>
<keyword evidence="5" id="KW-1185">Reference proteome</keyword>
<dbReference type="SUPFAM" id="SSF51735">
    <property type="entry name" value="NAD(P)-binding Rossmann-fold domains"/>
    <property type="match status" value="1"/>
</dbReference>
<dbReference type="PANTHER" id="PTHR47706:SF9">
    <property type="entry name" value="NMRA-LIKE DOMAIN-CONTAINING PROTEIN-RELATED"/>
    <property type="match status" value="1"/>
</dbReference>
<gene>
    <name evidence="4" type="ORF">BO71DRAFT_377394</name>
</gene>
<evidence type="ECO:0000256" key="1">
    <source>
        <dbReference type="ARBA" id="ARBA00022857"/>
    </source>
</evidence>
<reference evidence="4 5" key="1">
    <citation type="submission" date="2018-02" db="EMBL/GenBank/DDBJ databases">
        <title>The genomes of Aspergillus section Nigri reveals drivers in fungal speciation.</title>
        <authorList>
            <consortium name="DOE Joint Genome Institute"/>
            <person name="Vesth T.C."/>
            <person name="Nybo J."/>
            <person name="Theobald S."/>
            <person name="Brandl J."/>
            <person name="Frisvad J.C."/>
            <person name="Nielsen K.F."/>
            <person name="Lyhne E.K."/>
            <person name="Kogle M.E."/>
            <person name="Kuo A."/>
            <person name="Riley R."/>
            <person name="Clum A."/>
            <person name="Nolan M."/>
            <person name="Lipzen A."/>
            <person name="Salamov A."/>
            <person name="Henrissat B."/>
            <person name="Wiebenga A."/>
            <person name="De vries R.P."/>
            <person name="Grigoriev I.V."/>
            <person name="Mortensen U.H."/>
            <person name="Andersen M.R."/>
            <person name="Baker S.E."/>
        </authorList>
    </citation>
    <scope>NUCLEOTIDE SEQUENCE [LARGE SCALE GENOMIC DNA]</scope>
    <source>
        <strain evidence="4 5">CBS 707.79</strain>
    </source>
</reference>
<evidence type="ECO:0000256" key="2">
    <source>
        <dbReference type="ARBA" id="ARBA00023002"/>
    </source>
</evidence>
<dbReference type="GO" id="GO:0016620">
    <property type="term" value="F:oxidoreductase activity, acting on the aldehyde or oxo group of donors, NAD or NADP as acceptor"/>
    <property type="evidence" value="ECO:0007669"/>
    <property type="project" value="InterPro"/>
</dbReference>
<dbReference type="InterPro" id="IPR036291">
    <property type="entry name" value="NAD(P)-bd_dom_sf"/>
</dbReference>
<dbReference type="Proteomes" id="UP000247810">
    <property type="component" value="Unassembled WGS sequence"/>
</dbReference>
<dbReference type="InterPro" id="IPR045312">
    <property type="entry name" value="PCBER-like"/>
</dbReference>
<evidence type="ECO:0000259" key="3">
    <source>
        <dbReference type="SMART" id="SM00859"/>
    </source>
</evidence>